<reference evidence="6" key="1">
    <citation type="journal article" date="2020" name="Nature">
        <title>Giant virus diversity and host interactions through global metagenomics.</title>
        <authorList>
            <person name="Schulz F."/>
            <person name="Roux S."/>
            <person name="Paez-Espino D."/>
            <person name="Jungbluth S."/>
            <person name="Walsh D.A."/>
            <person name="Denef V.J."/>
            <person name="McMahon K.D."/>
            <person name="Konstantinidis K.T."/>
            <person name="Eloe-Fadrosh E.A."/>
            <person name="Kyrpides N.C."/>
            <person name="Woyke T."/>
        </authorList>
    </citation>
    <scope>NUCLEOTIDE SEQUENCE</scope>
    <source>
        <strain evidence="6">GVMAG-M-3300023174-124</strain>
    </source>
</reference>
<dbReference type="SMART" id="SM00534">
    <property type="entry name" value="MUTSac"/>
    <property type="match status" value="1"/>
</dbReference>
<dbReference type="InterPro" id="IPR000432">
    <property type="entry name" value="DNA_mismatch_repair_MutS_C"/>
</dbReference>
<dbReference type="PANTHER" id="PTHR11361:SF34">
    <property type="entry name" value="DNA MISMATCH REPAIR PROTEIN MSH1, MITOCHONDRIAL"/>
    <property type="match status" value="1"/>
</dbReference>
<evidence type="ECO:0000256" key="1">
    <source>
        <dbReference type="ARBA" id="ARBA00022741"/>
    </source>
</evidence>
<dbReference type="GO" id="GO:0006298">
    <property type="term" value="P:mismatch repair"/>
    <property type="evidence" value="ECO:0007669"/>
    <property type="project" value="InterPro"/>
</dbReference>
<organism evidence="6">
    <name type="scientific">viral metagenome</name>
    <dbReference type="NCBI Taxonomy" id="1070528"/>
    <lineage>
        <taxon>unclassified sequences</taxon>
        <taxon>metagenomes</taxon>
        <taxon>organismal metagenomes</taxon>
    </lineage>
</organism>
<feature type="transmembrane region" description="Helical" evidence="4">
    <location>
        <begin position="168"/>
        <end position="192"/>
    </location>
</feature>
<evidence type="ECO:0000256" key="2">
    <source>
        <dbReference type="ARBA" id="ARBA00022840"/>
    </source>
</evidence>
<dbReference type="AlphaFoldDB" id="A0A6C0D7C5"/>
<dbReference type="InterPro" id="IPR045076">
    <property type="entry name" value="MutS"/>
</dbReference>
<dbReference type="GO" id="GO:0005524">
    <property type="term" value="F:ATP binding"/>
    <property type="evidence" value="ECO:0007669"/>
    <property type="project" value="UniProtKB-KW"/>
</dbReference>
<dbReference type="EMBL" id="MN739538">
    <property type="protein sequence ID" value="QHT11819.1"/>
    <property type="molecule type" value="Genomic_DNA"/>
</dbReference>
<evidence type="ECO:0000313" key="6">
    <source>
        <dbReference type="EMBL" id="QHT11819.1"/>
    </source>
</evidence>
<keyword evidence="4" id="KW-0812">Transmembrane</keyword>
<name>A0A6C0D7C5_9ZZZZ</name>
<feature type="domain" description="DNA mismatch repair proteins mutS family" evidence="5">
    <location>
        <begin position="414"/>
        <end position="606"/>
    </location>
</feature>
<accession>A0A6C0D7C5</accession>
<dbReference type="PANTHER" id="PTHR11361">
    <property type="entry name" value="DNA MISMATCH REPAIR PROTEIN MUTS FAMILY MEMBER"/>
    <property type="match status" value="1"/>
</dbReference>
<sequence length="607" mass="70132">MQSVLKLFQTQLENMQKGDPDPTEKPTKLHESFKLPIAYLEKTYELSPVVSSDLELMTTQSDANPMYNTLFRPSHQFAENMIPEWNAHFTNNVPYLKDTQKIIQSMDVYRDTISTVNYSMDADKCSNIMEIWDSAKNDDSFMDRYSFIDWDMLKHLNESSSFLQGMSLLHIMSPLFSLMLPFLFLFFPFLILKFQRIPISFGTYLEMLKSIAGNHIIGKTLMSMQGNLNAEKIAYLLLMVGFYGFQIYQNINACRRFYKNIRKINTYLYDLRAYVGASIHKMEVFVKMHQDKPTYVAFCENTKAHKNTLKQFYGELSAIQPFDHYLGKMAEIGYMMKCFYRFHSNTAYDTSLRYSFGFEGYIDNLRGIFENLTDGHIHYASFSQKKTTRFVEQYYPPLLEQSGGEVVKNTCGFDKNMIISAPNAAGKTTILKTTMINIIFSQQVGCGFYDSCVLNPYTHIHSYLNIPDTSGRDSLFQAESRRCKEIIDIVSETDEESRHFCIFDELYSGTNPTDAGKSASAFLKYLSKYLNVNFMLTTHYVYVCKKFRKSKKICNYKMGTVPNGANGFKFTYKLEPGISKIQGAIKILKDMNYPQEMIDTIEKSRSG</sequence>
<feature type="transmembrane region" description="Helical" evidence="4">
    <location>
        <begin position="233"/>
        <end position="251"/>
    </location>
</feature>
<dbReference type="Pfam" id="PF00488">
    <property type="entry name" value="MutS_V"/>
    <property type="match status" value="1"/>
</dbReference>
<dbReference type="GO" id="GO:0140664">
    <property type="term" value="F:ATP-dependent DNA damage sensor activity"/>
    <property type="evidence" value="ECO:0007669"/>
    <property type="project" value="InterPro"/>
</dbReference>
<dbReference type="GO" id="GO:0030983">
    <property type="term" value="F:mismatched DNA binding"/>
    <property type="evidence" value="ECO:0007669"/>
    <property type="project" value="InterPro"/>
</dbReference>
<proteinExistence type="predicted"/>
<dbReference type="InterPro" id="IPR027417">
    <property type="entry name" value="P-loop_NTPase"/>
</dbReference>
<dbReference type="Gene3D" id="3.40.50.300">
    <property type="entry name" value="P-loop containing nucleotide triphosphate hydrolases"/>
    <property type="match status" value="1"/>
</dbReference>
<protein>
    <recommendedName>
        <fullName evidence="5">DNA mismatch repair proteins mutS family domain-containing protein</fullName>
    </recommendedName>
</protein>
<keyword evidence="3" id="KW-0238">DNA-binding</keyword>
<keyword evidence="1" id="KW-0547">Nucleotide-binding</keyword>
<keyword evidence="2" id="KW-0067">ATP-binding</keyword>
<evidence type="ECO:0000256" key="3">
    <source>
        <dbReference type="ARBA" id="ARBA00023125"/>
    </source>
</evidence>
<keyword evidence="4" id="KW-1133">Transmembrane helix</keyword>
<keyword evidence="4" id="KW-0472">Membrane</keyword>
<evidence type="ECO:0000256" key="4">
    <source>
        <dbReference type="SAM" id="Phobius"/>
    </source>
</evidence>
<evidence type="ECO:0000259" key="5">
    <source>
        <dbReference type="SMART" id="SM00534"/>
    </source>
</evidence>
<dbReference type="SUPFAM" id="SSF52540">
    <property type="entry name" value="P-loop containing nucleoside triphosphate hydrolases"/>
    <property type="match status" value="1"/>
</dbReference>